<dbReference type="Gene3D" id="2.120.10.30">
    <property type="entry name" value="TolB, C-terminal domain"/>
    <property type="match status" value="1"/>
</dbReference>
<proteinExistence type="predicted"/>
<dbReference type="EMBL" id="CAJOBB010002390">
    <property type="protein sequence ID" value="CAF3964737.1"/>
    <property type="molecule type" value="Genomic_DNA"/>
</dbReference>
<organism evidence="2 3">
    <name type="scientific">Adineta steineri</name>
    <dbReference type="NCBI Taxonomy" id="433720"/>
    <lineage>
        <taxon>Eukaryota</taxon>
        <taxon>Metazoa</taxon>
        <taxon>Spiralia</taxon>
        <taxon>Gnathifera</taxon>
        <taxon>Rotifera</taxon>
        <taxon>Eurotatoria</taxon>
        <taxon>Bdelloidea</taxon>
        <taxon>Adinetida</taxon>
        <taxon>Adinetidae</taxon>
        <taxon>Adineta</taxon>
    </lineage>
</organism>
<dbReference type="SUPFAM" id="SSF63825">
    <property type="entry name" value="YWTD domain"/>
    <property type="match status" value="1"/>
</dbReference>
<evidence type="ECO:0000313" key="1">
    <source>
        <dbReference type="EMBL" id="CAF0933190.1"/>
    </source>
</evidence>
<evidence type="ECO:0000313" key="2">
    <source>
        <dbReference type="EMBL" id="CAF3964737.1"/>
    </source>
</evidence>
<comment type="caution">
    <text evidence="2">The sequence shown here is derived from an EMBL/GenBank/DDBJ whole genome shotgun (WGS) entry which is preliminary data.</text>
</comment>
<reference evidence="2" key="1">
    <citation type="submission" date="2021-02" db="EMBL/GenBank/DDBJ databases">
        <authorList>
            <person name="Nowell W R."/>
        </authorList>
    </citation>
    <scope>NUCLEOTIDE SEQUENCE</scope>
</reference>
<dbReference type="InterPro" id="IPR011042">
    <property type="entry name" value="6-blade_b-propeller_TolB-like"/>
</dbReference>
<evidence type="ECO:0000313" key="3">
    <source>
        <dbReference type="Proteomes" id="UP000663868"/>
    </source>
</evidence>
<accession>A0A819LQT4</accession>
<dbReference type="Proteomes" id="UP000663860">
    <property type="component" value="Unassembled WGS sequence"/>
</dbReference>
<dbReference type="EMBL" id="CAJNOE010000115">
    <property type="protein sequence ID" value="CAF0933190.1"/>
    <property type="molecule type" value="Genomic_DNA"/>
</dbReference>
<name>A0A819LQT4_9BILA</name>
<sequence>MSLIIIFKGKSINSTSLNDQNLLLNKNKIILNISNFVKHNNSFSCQLPKNLNYNKNGIVAAGVFASSTDELNKLHGPTSVYLDHEQNIYVVHTMNHRIRKYSPRNSDEGLTLVNETSNVNYPRCLFIDHASNHLYFLDQDYQGYYRVQSLKLNSNPLKSTIIVV</sequence>
<protein>
    <submittedName>
        <fullName evidence="2">Uncharacterized protein</fullName>
    </submittedName>
</protein>
<dbReference type="AlphaFoldDB" id="A0A819LQT4"/>
<gene>
    <name evidence="1" type="ORF">IZO911_LOCUS13992</name>
    <name evidence="2" type="ORF">KXQ929_LOCUS26410</name>
</gene>
<dbReference type="Proteomes" id="UP000663868">
    <property type="component" value="Unassembled WGS sequence"/>
</dbReference>